<evidence type="ECO:0000256" key="2">
    <source>
        <dbReference type="SAM" id="Phobius"/>
    </source>
</evidence>
<reference evidence="4" key="1">
    <citation type="submission" date="2025-08" db="UniProtKB">
        <authorList>
            <consortium name="RefSeq"/>
        </authorList>
    </citation>
    <scope>IDENTIFICATION</scope>
</reference>
<dbReference type="AlphaFoldDB" id="A0A6I9R543"/>
<feature type="transmembrane region" description="Helical" evidence="2">
    <location>
        <begin position="123"/>
        <end position="142"/>
    </location>
</feature>
<dbReference type="Pfam" id="PF04749">
    <property type="entry name" value="PLAC8"/>
    <property type="match status" value="1"/>
</dbReference>
<feature type="region of interest" description="Disordered" evidence="1">
    <location>
        <begin position="1"/>
        <end position="77"/>
    </location>
</feature>
<protein>
    <submittedName>
        <fullName evidence="4">Protein PLANT CADMIUM RESISTANCE 8</fullName>
    </submittedName>
</protein>
<organism evidence="3 4">
    <name type="scientific">Elaeis guineensis var. tenera</name>
    <name type="common">Oil palm</name>
    <dbReference type="NCBI Taxonomy" id="51953"/>
    <lineage>
        <taxon>Eukaryota</taxon>
        <taxon>Viridiplantae</taxon>
        <taxon>Streptophyta</taxon>
        <taxon>Embryophyta</taxon>
        <taxon>Tracheophyta</taxon>
        <taxon>Spermatophyta</taxon>
        <taxon>Magnoliopsida</taxon>
        <taxon>Liliopsida</taxon>
        <taxon>Arecaceae</taxon>
        <taxon>Arecoideae</taxon>
        <taxon>Cocoseae</taxon>
        <taxon>Elaeidinae</taxon>
        <taxon>Elaeis</taxon>
    </lineage>
</organism>
<dbReference type="KEGG" id="egu:105044428"/>
<sequence length="214" mass="23494">MGRPRPNDTVPVGQEYSGHDMQSNASPTGGSPYASPSPPPEKSLVSSDTPVSYPPPEPEVPPPGHPGTTPVQPNGQNIGRPWTTGLFDCGLNQTNAVMTAYFPCVTFGQIAEILDEGQTSCTLGSFMYILMAPALCTCWILGSSYRLKLRKKYNLVQAPAEDWILHLFCPFCALCQEFRELRNRGIDPSLGWMGYLAKQQETRTVPPQNQFMKA</sequence>
<dbReference type="Proteomes" id="UP000504607">
    <property type="component" value="Chromosome 1"/>
</dbReference>
<accession>A0A6I9R543</accession>
<dbReference type="InterPro" id="IPR006461">
    <property type="entry name" value="PLAC_motif_containing"/>
</dbReference>
<dbReference type="NCBIfam" id="TIGR01571">
    <property type="entry name" value="A_thal_Cys_rich"/>
    <property type="match status" value="1"/>
</dbReference>
<feature type="compositionally biased region" description="Low complexity" evidence="1">
    <location>
        <begin position="25"/>
        <end position="34"/>
    </location>
</feature>
<dbReference type="InParanoid" id="A0A6I9R543"/>
<dbReference type="PANTHER" id="PTHR15907">
    <property type="entry name" value="DUF614 FAMILY PROTEIN-RELATED"/>
    <property type="match status" value="1"/>
</dbReference>
<gene>
    <name evidence="4" type="primary">LOC105044428</name>
</gene>
<dbReference type="RefSeq" id="XP_010920620.1">
    <property type="nucleotide sequence ID" value="XM_010922318.2"/>
</dbReference>
<name>A0A6I9R543_ELAGV</name>
<proteinExistence type="predicted"/>
<dbReference type="OrthoDB" id="1045822at2759"/>
<feature type="compositionally biased region" description="Pro residues" evidence="1">
    <location>
        <begin position="52"/>
        <end position="65"/>
    </location>
</feature>
<keyword evidence="3" id="KW-1185">Reference proteome</keyword>
<keyword evidence="2" id="KW-0812">Transmembrane</keyword>
<dbReference type="GeneID" id="105044428"/>
<evidence type="ECO:0000313" key="4">
    <source>
        <dbReference type="RefSeq" id="XP_010920620.1"/>
    </source>
</evidence>
<evidence type="ECO:0000313" key="3">
    <source>
        <dbReference type="Proteomes" id="UP000504607"/>
    </source>
</evidence>
<keyword evidence="2" id="KW-0472">Membrane</keyword>
<evidence type="ECO:0000256" key="1">
    <source>
        <dbReference type="SAM" id="MobiDB-lite"/>
    </source>
</evidence>
<keyword evidence="2" id="KW-1133">Transmembrane helix</keyword>